<feature type="compositionally biased region" description="Low complexity" evidence="1">
    <location>
        <begin position="387"/>
        <end position="399"/>
    </location>
</feature>
<feature type="domain" description="Glycosyl transferase family 1" evidence="2">
    <location>
        <begin position="231"/>
        <end position="364"/>
    </location>
</feature>
<dbReference type="EMBL" id="JACBXS010000047">
    <property type="protein sequence ID" value="NYS26462.1"/>
    <property type="molecule type" value="Genomic_DNA"/>
</dbReference>
<feature type="region of interest" description="Disordered" evidence="1">
    <location>
        <begin position="362"/>
        <end position="399"/>
    </location>
</feature>
<reference evidence="3 4" key="1">
    <citation type="journal article" date="2000" name="Arch. Microbiol.">
        <title>Rhodobaca bogoriensis gen. nov. and sp. nov., an alkaliphilic purple nonsulfur bacterium from African Rift Valley soda lakes.</title>
        <authorList>
            <person name="Milford A.D."/>
            <person name="Achenbach L.A."/>
            <person name="Jung D.O."/>
            <person name="Madigan M.T."/>
        </authorList>
    </citation>
    <scope>NUCLEOTIDE SEQUENCE [LARGE SCALE GENOMIC DNA]</scope>
    <source>
        <strain evidence="3 4">2376</strain>
    </source>
</reference>
<protein>
    <submittedName>
        <fullName evidence="3">Glycosyltransferase</fullName>
    </submittedName>
</protein>
<dbReference type="Pfam" id="PF00534">
    <property type="entry name" value="Glycos_transf_1"/>
    <property type="match status" value="1"/>
</dbReference>
<evidence type="ECO:0000259" key="2">
    <source>
        <dbReference type="Pfam" id="PF00534"/>
    </source>
</evidence>
<dbReference type="Proteomes" id="UP000529417">
    <property type="component" value="Unassembled WGS sequence"/>
</dbReference>
<sequence length="468" mass="49898">MIDRLAGRGGGAERVLIDTANAMAARGHLVEILTHDRAEGPPAWPLAPGVMLSNLRPPRRGWRWLLDRLRGPLEYRLSDVPGLDRLVWTARHGGFWRRLARHLRTTRPDVAVAFLPPAITATAVAGDALRRAPAAGNVLRAPAAGNVLRHKGAEAPRLVGSTHNVPAQDFHNPERWDRGRLDRARRWQAMAGLDRITVLLEAYRAWYPPHLRARVSVLPNAVAPVPAAARARPEAARIVLAVGRLAPVKRHDLLIAAWGRIAARFPGWEVQIHGEGPQEDDLRAQIAALAPEARARLTLMGQTRDMAAAYRRAALLAHPATHEGFPLTVTEALAAGLPVLGFADCSGLNALVRDGQTGVLLEPAPAAKPDSGPDAGPASGPHPDTPPATQTTPQTTTQTDTEARIAALAAGLAGLMGDEARRARLGAAGPASMAPYDPAHVHALWEALLLDPLPASPPVLSPRPAPPS</sequence>
<evidence type="ECO:0000313" key="3">
    <source>
        <dbReference type="EMBL" id="NYS26462.1"/>
    </source>
</evidence>
<dbReference type="InterPro" id="IPR001296">
    <property type="entry name" value="Glyco_trans_1"/>
</dbReference>
<dbReference type="GO" id="GO:0016757">
    <property type="term" value="F:glycosyltransferase activity"/>
    <property type="evidence" value="ECO:0007669"/>
    <property type="project" value="InterPro"/>
</dbReference>
<evidence type="ECO:0000313" key="4">
    <source>
        <dbReference type="Proteomes" id="UP000529417"/>
    </source>
</evidence>
<organism evidence="3 4">
    <name type="scientific">Rhabdonatronobacter sediminivivens</name>
    <dbReference type="NCBI Taxonomy" id="2743469"/>
    <lineage>
        <taxon>Bacteria</taxon>
        <taxon>Pseudomonadati</taxon>
        <taxon>Pseudomonadota</taxon>
        <taxon>Alphaproteobacteria</taxon>
        <taxon>Rhodobacterales</taxon>
        <taxon>Paracoccaceae</taxon>
        <taxon>Rhabdonatronobacter</taxon>
    </lineage>
</organism>
<proteinExistence type="predicted"/>
<dbReference type="PANTHER" id="PTHR12526">
    <property type="entry name" value="GLYCOSYLTRANSFERASE"/>
    <property type="match status" value="1"/>
</dbReference>
<evidence type="ECO:0000256" key="1">
    <source>
        <dbReference type="SAM" id="MobiDB-lite"/>
    </source>
</evidence>
<comment type="caution">
    <text evidence="3">The sequence shown here is derived from an EMBL/GenBank/DDBJ whole genome shotgun (WGS) entry which is preliminary data.</text>
</comment>
<keyword evidence="3" id="KW-0808">Transferase</keyword>
<accession>A0A7Z0I2N1</accession>
<gene>
    <name evidence="3" type="ORF">HUK65_15865</name>
</gene>
<dbReference type="SUPFAM" id="SSF53756">
    <property type="entry name" value="UDP-Glycosyltransferase/glycogen phosphorylase"/>
    <property type="match status" value="1"/>
</dbReference>
<dbReference type="AlphaFoldDB" id="A0A7Z0I2N1"/>
<name>A0A7Z0I2N1_9RHOB</name>
<dbReference type="Gene3D" id="3.40.50.2000">
    <property type="entry name" value="Glycogen Phosphorylase B"/>
    <property type="match status" value="2"/>
</dbReference>
<keyword evidence="4" id="KW-1185">Reference proteome</keyword>